<evidence type="ECO:0000256" key="2">
    <source>
        <dbReference type="ARBA" id="ARBA00022723"/>
    </source>
</evidence>
<dbReference type="Pfam" id="PF13640">
    <property type="entry name" value="2OG-FeII_Oxy_3"/>
    <property type="match status" value="1"/>
</dbReference>
<proteinExistence type="predicted"/>
<dbReference type="SMART" id="SM00702">
    <property type="entry name" value="P4Hc"/>
    <property type="match status" value="1"/>
</dbReference>
<dbReference type="Gene3D" id="2.60.120.620">
    <property type="entry name" value="q2cbj1_9rhob like domain"/>
    <property type="match status" value="1"/>
</dbReference>
<name>A0A3N4I598_ASCIM</name>
<feature type="domain" description="Prolyl 4-hydroxylase alpha subunit" evidence="7">
    <location>
        <begin position="44"/>
        <end position="256"/>
    </location>
</feature>
<reference evidence="8 9" key="1">
    <citation type="journal article" date="2018" name="Nat. Ecol. Evol.">
        <title>Pezizomycetes genomes reveal the molecular basis of ectomycorrhizal truffle lifestyle.</title>
        <authorList>
            <person name="Murat C."/>
            <person name="Payen T."/>
            <person name="Noel B."/>
            <person name="Kuo A."/>
            <person name="Morin E."/>
            <person name="Chen J."/>
            <person name="Kohler A."/>
            <person name="Krizsan K."/>
            <person name="Balestrini R."/>
            <person name="Da Silva C."/>
            <person name="Montanini B."/>
            <person name="Hainaut M."/>
            <person name="Levati E."/>
            <person name="Barry K.W."/>
            <person name="Belfiori B."/>
            <person name="Cichocki N."/>
            <person name="Clum A."/>
            <person name="Dockter R.B."/>
            <person name="Fauchery L."/>
            <person name="Guy J."/>
            <person name="Iotti M."/>
            <person name="Le Tacon F."/>
            <person name="Lindquist E.A."/>
            <person name="Lipzen A."/>
            <person name="Malagnac F."/>
            <person name="Mello A."/>
            <person name="Molinier V."/>
            <person name="Miyauchi S."/>
            <person name="Poulain J."/>
            <person name="Riccioni C."/>
            <person name="Rubini A."/>
            <person name="Sitrit Y."/>
            <person name="Splivallo R."/>
            <person name="Traeger S."/>
            <person name="Wang M."/>
            <person name="Zifcakova L."/>
            <person name="Wipf D."/>
            <person name="Zambonelli A."/>
            <person name="Paolocci F."/>
            <person name="Nowrousian M."/>
            <person name="Ottonello S."/>
            <person name="Baldrian P."/>
            <person name="Spatafora J.W."/>
            <person name="Henrissat B."/>
            <person name="Nagy L.G."/>
            <person name="Aury J.M."/>
            <person name="Wincker P."/>
            <person name="Grigoriev I.V."/>
            <person name="Bonfante P."/>
            <person name="Martin F.M."/>
        </authorList>
    </citation>
    <scope>NUCLEOTIDE SEQUENCE [LARGE SCALE GENOMIC DNA]</scope>
    <source>
        <strain evidence="8 9">RN42</strain>
    </source>
</reference>
<evidence type="ECO:0000256" key="1">
    <source>
        <dbReference type="ARBA" id="ARBA00001961"/>
    </source>
</evidence>
<evidence type="ECO:0000256" key="4">
    <source>
        <dbReference type="ARBA" id="ARBA00023002"/>
    </source>
</evidence>
<accession>A0A3N4I598</accession>
<evidence type="ECO:0000256" key="6">
    <source>
        <dbReference type="SAM" id="MobiDB-lite"/>
    </source>
</evidence>
<organism evidence="8 9">
    <name type="scientific">Ascobolus immersus RN42</name>
    <dbReference type="NCBI Taxonomy" id="1160509"/>
    <lineage>
        <taxon>Eukaryota</taxon>
        <taxon>Fungi</taxon>
        <taxon>Dikarya</taxon>
        <taxon>Ascomycota</taxon>
        <taxon>Pezizomycotina</taxon>
        <taxon>Pezizomycetes</taxon>
        <taxon>Pezizales</taxon>
        <taxon>Ascobolaceae</taxon>
        <taxon>Ascobolus</taxon>
    </lineage>
</organism>
<keyword evidence="2" id="KW-0479">Metal-binding</keyword>
<dbReference type="Proteomes" id="UP000275078">
    <property type="component" value="Unassembled WGS sequence"/>
</dbReference>
<evidence type="ECO:0000313" key="9">
    <source>
        <dbReference type="Proteomes" id="UP000275078"/>
    </source>
</evidence>
<evidence type="ECO:0000313" key="8">
    <source>
        <dbReference type="EMBL" id="RPA80586.1"/>
    </source>
</evidence>
<dbReference type="InterPro" id="IPR045054">
    <property type="entry name" value="P4HA-like"/>
</dbReference>
<dbReference type="PANTHER" id="PTHR10869">
    <property type="entry name" value="PROLYL 4-HYDROXYLASE ALPHA SUBUNIT"/>
    <property type="match status" value="1"/>
</dbReference>
<dbReference type="InterPro" id="IPR044862">
    <property type="entry name" value="Pro_4_hyd_alph_FE2OG_OXY"/>
</dbReference>
<dbReference type="AlphaFoldDB" id="A0A3N4I598"/>
<evidence type="ECO:0000256" key="3">
    <source>
        <dbReference type="ARBA" id="ARBA00022964"/>
    </source>
</evidence>
<dbReference type="STRING" id="1160509.A0A3N4I598"/>
<keyword evidence="3" id="KW-0223">Dioxygenase</keyword>
<protein>
    <recommendedName>
        <fullName evidence="7">Prolyl 4-hydroxylase alpha subunit domain-containing protein</fullName>
    </recommendedName>
</protein>
<evidence type="ECO:0000256" key="5">
    <source>
        <dbReference type="ARBA" id="ARBA00023004"/>
    </source>
</evidence>
<dbReference type="EMBL" id="ML119686">
    <property type="protein sequence ID" value="RPA80586.1"/>
    <property type="molecule type" value="Genomic_DNA"/>
</dbReference>
<dbReference type="OrthoDB" id="69177at2759"/>
<keyword evidence="5" id="KW-0408">Iron</keyword>
<keyword evidence="4" id="KW-0560">Oxidoreductase</keyword>
<dbReference type="GO" id="GO:0005506">
    <property type="term" value="F:iron ion binding"/>
    <property type="evidence" value="ECO:0007669"/>
    <property type="project" value="InterPro"/>
</dbReference>
<feature type="compositionally biased region" description="Pro residues" evidence="6">
    <location>
        <begin position="12"/>
        <end position="22"/>
    </location>
</feature>
<dbReference type="PANTHER" id="PTHR10869:SF241">
    <property type="entry name" value="FE2OG DIOXYGENASE DOMAIN-CONTAINING PROTEIN"/>
    <property type="match status" value="1"/>
</dbReference>
<dbReference type="GO" id="GO:0031418">
    <property type="term" value="F:L-ascorbic acid binding"/>
    <property type="evidence" value="ECO:0007669"/>
    <property type="project" value="InterPro"/>
</dbReference>
<keyword evidence="9" id="KW-1185">Reference proteome</keyword>
<dbReference type="GO" id="GO:0005783">
    <property type="term" value="C:endoplasmic reticulum"/>
    <property type="evidence" value="ECO:0007669"/>
    <property type="project" value="TreeGrafter"/>
</dbReference>
<feature type="region of interest" description="Disordered" evidence="6">
    <location>
        <begin position="264"/>
        <end position="287"/>
    </location>
</feature>
<dbReference type="InterPro" id="IPR006620">
    <property type="entry name" value="Pro_4_hyd_alph"/>
</dbReference>
<evidence type="ECO:0000259" key="7">
    <source>
        <dbReference type="SMART" id="SM00702"/>
    </source>
</evidence>
<gene>
    <name evidence="8" type="ORF">BJ508DRAFT_415262</name>
</gene>
<dbReference type="GO" id="GO:0004656">
    <property type="term" value="F:procollagen-proline 4-dioxygenase activity"/>
    <property type="evidence" value="ECO:0007669"/>
    <property type="project" value="TreeGrafter"/>
</dbReference>
<sequence>MASEPTISAAPVPKPNIPPTPPPDAVAQLVDFSVLPASDNYTPHFALTIDNLFTPAECESLLKFATASANDVWEPATIQSGYAQSLVLDKEVRNSDRIIVDDTEVAEMMFKRIEGYLREYDLGVIGKIPGQVENGDRRRWKTVASTWQTWKLKRMNERLRFLRYFPGGYFRPHYDGTYVVPGGKERSFITFQLYLGGTCEGKDGSTAFVSAREGVEGRIDVEPKEGRVLLFQHAGLVHEGSDVVKGVKYTIRTDVMYEKVEDEEVEFSYGDEDDDDDDDSENEVLFS</sequence>
<feature type="region of interest" description="Disordered" evidence="6">
    <location>
        <begin position="1"/>
        <end position="22"/>
    </location>
</feature>
<comment type="cofactor">
    <cofactor evidence="1">
        <name>L-ascorbate</name>
        <dbReference type="ChEBI" id="CHEBI:38290"/>
    </cofactor>
</comment>